<protein>
    <submittedName>
        <fullName evidence="1">Uncharacterized protein</fullName>
    </submittedName>
</protein>
<dbReference type="OrthoDB" id="2568at10239"/>
<dbReference type="Proteomes" id="UP000202190">
    <property type="component" value="Segment"/>
</dbReference>
<proteinExistence type="predicted"/>
<sequence>MTKRRGSRSIAQMKYHLYNKIFNQNVYPAFKAMLSAGIESTLPSSLENVAVPPYMNANYGIAFAQIVQNFLNAINNFSASALNNFIPNTAQSYTFNLGISSPPSTLDALNNYTALYDQYVKNCSTLYQIAIFDETQFDASVYAPAPGVIFNNQACEKLKSYFANPPTAITVTTFENLGVAVTQISDVDNYLYSLVQNTGVSDTLSRLAQQKNTTSQQYFNSLPDLAKYLLAFLGLINNIIDNGVALDVSWLDRSAFSTEENGYQTLANNIKIQNFSQALGVILDLTPLDFNILMPEFPTDQNLNDIQLTAILATERAIISVFGQIFGQHLQELGPGATNVSNSQYAETYISNYELYERIQKIVNKKYPNVWYAKMVASAILQVARYTYQGNLSYNAGPRTLPYDQFLQYWRQKWKLYGLSDEDLKFAQQLGEQLQGLGKIQTQRKLDQKKVYLQNYKPIFYNKGFKNIANR</sequence>
<accession>A0A0N9P9D9</accession>
<dbReference type="RefSeq" id="YP_009230234.1">
    <property type="nucleotide sequence ID" value="NC_029314.1"/>
</dbReference>
<name>A0A0N9P9D9_9VIRU</name>
<dbReference type="KEGG" id="vg:26887644"/>
<evidence type="ECO:0000313" key="2">
    <source>
        <dbReference type="Proteomes" id="UP000202190"/>
    </source>
</evidence>
<organism evidence="1 2">
    <name type="scientific">Acidianus rod-shaped virus 2</name>
    <dbReference type="NCBI Taxonomy" id="1732175"/>
    <lineage>
        <taxon>Viruses</taxon>
        <taxon>Adnaviria</taxon>
        <taxon>Zilligvirae</taxon>
        <taxon>Taleaviricota</taxon>
        <taxon>Tokiviricetes</taxon>
        <taxon>Ligamenvirales</taxon>
        <taxon>Rudiviridae</taxon>
        <taxon>Hoswirudivirus</taxon>
        <taxon>Hoswirudivirus pozzuoliense</taxon>
        <taxon>Hoswirudivirus ARV2</taxon>
    </lineage>
</organism>
<dbReference type="GeneID" id="26887644"/>
<keyword evidence="2" id="KW-1185">Reference proteome</keyword>
<reference evidence="1 2" key="1">
    <citation type="journal article" date="2015" name="Environ. Microbiol.">
        <title>Novel viral genomes identified from six metagenomes reveal wide distribution of archaeal viruses and high viral diversity in terrestrial hot springs.</title>
        <authorList>
            <person name="Gudbergsdottir S.R."/>
            <person name="Menzel P."/>
            <person name="Krogh A."/>
            <person name="Young M."/>
            <person name="Peng X."/>
        </authorList>
    </citation>
    <scope>NUCLEOTIDE SEQUENCE [LARGE SCALE GENOMIC DNA]</scope>
    <source>
        <strain evidence="1 2">ARV2</strain>
    </source>
</reference>
<dbReference type="EMBL" id="KP282675">
    <property type="protein sequence ID" value="ALG96893.1"/>
    <property type="molecule type" value="Genomic_DNA"/>
</dbReference>
<evidence type="ECO:0000313" key="1">
    <source>
        <dbReference type="EMBL" id="ALG96893.1"/>
    </source>
</evidence>